<keyword evidence="6" id="KW-1185">Reference proteome</keyword>
<evidence type="ECO:0000256" key="1">
    <source>
        <dbReference type="ARBA" id="ARBA00006739"/>
    </source>
</evidence>
<protein>
    <submittedName>
        <fullName evidence="5">Glycosyltransferase</fullName>
        <ecNumber evidence="5">2.4.1.-</ecNumber>
    </submittedName>
</protein>
<proteinExistence type="inferred from homology"/>
<evidence type="ECO:0000256" key="2">
    <source>
        <dbReference type="ARBA" id="ARBA00022676"/>
    </source>
</evidence>
<dbReference type="PANTHER" id="PTHR43179:SF12">
    <property type="entry name" value="GALACTOFURANOSYLTRANSFERASE GLFT2"/>
    <property type="match status" value="1"/>
</dbReference>
<comment type="similarity">
    <text evidence="1">Belongs to the glycosyltransferase 2 family.</text>
</comment>
<dbReference type="AlphaFoldDB" id="G4RK91"/>
<dbReference type="GeneID" id="11262231"/>
<dbReference type="RefSeq" id="WP_014127241.1">
    <property type="nucleotide sequence ID" value="NC_016070.1"/>
</dbReference>
<evidence type="ECO:0000256" key="3">
    <source>
        <dbReference type="ARBA" id="ARBA00022679"/>
    </source>
</evidence>
<dbReference type="EMBL" id="FN869859">
    <property type="protein sequence ID" value="CCC81986.1"/>
    <property type="molecule type" value="Genomic_DNA"/>
</dbReference>
<dbReference type="Gene3D" id="3.90.550.10">
    <property type="entry name" value="Spore Coat Polysaccharide Biosynthesis Protein SpsA, Chain A"/>
    <property type="match status" value="1"/>
</dbReference>
<dbReference type="SUPFAM" id="SSF53448">
    <property type="entry name" value="Nucleotide-diphospho-sugar transferases"/>
    <property type="match status" value="1"/>
</dbReference>
<reference evidence="5 6" key="1">
    <citation type="journal article" date="2011" name="PLoS ONE">
        <title>The complete genome sequence of Thermoproteus tenax: a physiologically versatile member of the Crenarchaeota.</title>
        <authorList>
            <person name="Siebers B."/>
            <person name="Zaparty M."/>
            <person name="Raddatz G."/>
            <person name="Tjaden B."/>
            <person name="Albers S.V."/>
            <person name="Bell S.D."/>
            <person name="Blombach F."/>
            <person name="Kletzin A."/>
            <person name="Kyrpides N."/>
            <person name="Lanz C."/>
            <person name="Plagens A."/>
            <person name="Rampp M."/>
            <person name="Rosinus A."/>
            <person name="von Jan M."/>
            <person name="Makarova K.S."/>
            <person name="Klenk H.P."/>
            <person name="Schuster S.C."/>
            <person name="Hensel R."/>
        </authorList>
    </citation>
    <scope>NUCLEOTIDE SEQUENCE [LARGE SCALE GENOMIC DNA]</scope>
    <source>
        <strain evidence="6">ATCC 35583 / DSM 2078 / JCM 9277 / NBRC 100435 / Kra 1</strain>
    </source>
</reference>
<dbReference type="InterPro" id="IPR029044">
    <property type="entry name" value="Nucleotide-diphossugar_trans"/>
</dbReference>
<dbReference type="OrthoDB" id="31358at2157"/>
<dbReference type="Proteomes" id="UP000002654">
    <property type="component" value="Chromosome"/>
</dbReference>
<accession>G4RK91</accession>
<dbReference type="EC" id="2.4.1.-" evidence="5"/>
<dbReference type="InterPro" id="IPR001173">
    <property type="entry name" value="Glyco_trans_2-like"/>
</dbReference>
<feature type="domain" description="Glycosyltransferase 2-like" evidence="4">
    <location>
        <begin position="12"/>
        <end position="122"/>
    </location>
</feature>
<dbReference type="STRING" id="768679.TTX_1349"/>
<gene>
    <name evidence="5" type="ordered locus">TTX_1349</name>
</gene>
<dbReference type="Pfam" id="PF00535">
    <property type="entry name" value="Glycos_transf_2"/>
    <property type="match status" value="1"/>
</dbReference>
<dbReference type="GO" id="GO:0016757">
    <property type="term" value="F:glycosyltransferase activity"/>
    <property type="evidence" value="ECO:0007669"/>
    <property type="project" value="UniProtKB-KW"/>
</dbReference>
<organism evidence="5 6">
    <name type="scientific">Thermoproteus tenax (strain ATCC 35583 / DSM 2078 / JCM 9277 / NBRC 100435 / Kra 1)</name>
    <dbReference type="NCBI Taxonomy" id="768679"/>
    <lineage>
        <taxon>Archaea</taxon>
        <taxon>Thermoproteota</taxon>
        <taxon>Thermoprotei</taxon>
        <taxon>Thermoproteales</taxon>
        <taxon>Thermoproteaceae</taxon>
        <taxon>Thermoproteus</taxon>
    </lineage>
</organism>
<name>G4RK91_THETK</name>
<evidence type="ECO:0000313" key="5">
    <source>
        <dbReference type="EMBL" id="CCC81986.1"/>
    </source>
</evidence>
<evidence type="ECO:0000313" key="6">
    <source>
        <dbReference type="Proteomes" id="UP000002654"/>
    </source>
</evidence>
<sequence>MHWNSKSILGELLDAHITSLLGTDYDDFIVLIVDNGSKDGTPDYIQGKFRDPRLKILRLSRSYSFAIANNIGLNYAMRFKPDVIVFINNDTIVKRDWLRKLIEAFKDPNVGAAQPLIMNFNGTIQFLGGFVDKLGRSPSLGSISGSQIAERFVEIAVRHNVALKIYRPLGACVAVRAELLKEIKGFNPYLYFSHEELALATEIYARGYKIVCVPNSVIYHKYGPSLGRRKDLVPHAIANKFVFIILYMPRKYLFGSLVGRLIFEIALWVKNMALRRRLSITPFIVGLSYTLKFLIRAHTLRMGFSKIREELMTRTPLYLNERKLIAYAANELMRYNISLFTDYINDKIADHS</sequence>
<keyword evidence="2 5" id="KW-0328">Glycosyltransferase</keyword>
<evidence type="ECO:0000259" key="4">
    <source>
        <dbReference type="Pfam" id="PF00535"/>
    </source>
</evidence>
<dbReference type="PANTHER" id="PTHR43179">
    <property type="entry name" value="RHAMNOSYLTRANSFERASE WBBL"/>
    <property type="match status" value="1"/>
</dbReference>
<dbReference type="PaxDb" id="768679-TTX_1349"/>
<dbReference type="PATRIC" id="fig|768679.9.peg.1369"/>
<dbReference type="KEGG" id="ttn:TTX_1349"/>
<dbReference type="HOGENOM" id="CLU_023845_4_0_2"/>
<dbReference type="eggNOG" id="arCOG01383">
    <property type="taxonomic scope" value="Archaea"/>
</dbReference>
<keyword evidence="3 5" id="KW-0808">Transferase</keyword>